<dbReference type="Pfam" id="PF03061">
    <property type="entry name" value="4HBT"/>
    <property type="match status" value="1"/>
</dbReference>
<proteinExistence type="predicted"/>
<dbReference type="Gene3D" id="3.10.129.10">
    <property type="entry name" value="Hotdog Thioesterase"/>
    <property type="match status" value="1"/>
</dbReference>
<dbReference type="CDD" id="cd03442">
    <property type="entry name" value="BFIT_BACH"/>
    <property type="match status" value="1"/>
</dbReference>
<dbReference type="GO" id="GO:0005829">
    <property type="term" value="C:cytosol"/>
    <property type="evidence" value="ECO:0007669"/>
    <property type="project" value="TreeGrafter"/>
</dbReference>
<comment type="caution">
    <text evidence="3">The sequence shown here is derived from an EMBL/GenBank/DDBJ whole genome shotgun (WGS) entry which is preliminary data.</text>
</comment>
<dbReference type="PANTHER" id="PTHR11049">
    <property type="entry name" value="ACYL COENZYME A THIOESTER HYDROLASE"/>
    <property type="match status" value="1"/>
</dbReference>
<dbReference type="AlphaFoldDB" id="A0A0F9Q017"/>
<dbReference type="InterPro" id="IPR029069">
    <property type="entry name" value="HotDog_dom_sf"/>
</dbReference>
<dbReference type="EMBL" id="LAZR01002011">
    <property type="protein sequence ID" value="KKN35794.1"/>
    <property type="molecule type" value="Genomic_DNA"/>
</dbReference>
<dbReference type="InterPro" id="IPR006683">
    <property type="entry name" value="Thioestr_dom"/>
</dbReference>
<dbReference type="GO" id="GO:0052816">
    <property type="term" value="F:long-chain fatty acyl-CoA hydrolase activity"/>
    <property type="evidence" value="ECO:0007669"/>
    <property type="project" value="TreeGrafter"/>
</dbReference>
<name>A0A0F9Q017_9ZZZZ</name>
<gene>
    <name evidence="3" type="ORF">LCGC14_0780080</name>
</gene>
<dbReference type="SUPFAM" id="SSF54637">
    <property type="entry name" value="Thioesterase/thiol ester dehydrase-isomerase"/>
    <property type="match status" value="1"/>
</dbReference>
<evidence type="ECO:0000256" key="1">
    <source>
        <dbReference type="ARBA" id="ARBA00022801"/>
    </source>
</evidence>
<accession>A0A0F9Q017</accession>
<evidence type="ECO:0000259" key="2">
    <source>
        <dbReference type="PROSITE" id="PS51770"/>
    </source>
</evidence>
<dbReference type="PANTHER" id="PTHR11049:SF16">
    <property type="entry name" value="PROTEIN VDLD"/>
    <property type="match status" value="1"/>
</dbReference>
<dbReference type="InterPro" id="IPR033120">
    <property type="entry name" value="HOTDOG_ACOT"/>
</dbReference>
<sequence length="181" mass="20069">MVSNIEGVNILEGKKISASKVEIAQVMMPEHSNAAGNVHGGYILKLVDQAGAIVAARHTHSNVVIASLDRMDFISPVYVGNLVFAKASCNYVSKTSMEIGVRIEAECLRTGVRTHVGSAYLTFVALGKDDKPTIIPKLILQTEEEKRRFEDAKNRREVRLQQVKKHRHKGQPCIVRPEKLL</sequence>
<reference evidence="3" key="1">
    <citation type="journal article" date="2015" name="Nature">
        <title>Complex archaea that bridge the gap between prokaryotes and eukaryotes.</title>
        <authorList>
            <person name="Spang A."/>
            <person name="Saw J.H."/>
            <person name="Jorgensen S.L."/>
            <person name="Zaremba-Niedzwiedzka K."/>
            <person name="Martijn J."/>
            <person name="Lind A.E."/>
            <person name="van Eijk R."/>
            <person name="Schleper C."/>
            <person name="Guy L."/>
            <person name="Ettema T.J."/>
        </authorList>
    </citation>
    <scope>NUCLEOTIDE SEQUENCE</scope>
</reference>
<evidence type="ECO:0000313" key="3">
    <source>
        <dbReference type="EMBL" id="KKN35794.1"/>
    </source>
</evidence>
<keyword evidence="1" id="KW-0378">Hydrolase</keyword>
<dbReference type="InterPro" id="IPR040170">
    <property type="entry name" value="Cytosol_ACT"/>
</dbReference>
<feature type="domain" description="HotDog ACOT-type" evidence="2">
    <location>
        <begin position="17"/>
        <end position="129"/>
    </location>
</feature>
<dbReference type="GO" id="GO:0006637">
    <property type="term" value="P:acyl-CoA metabolic process"/>
    <property type="evidence" value="ECO:0007669"/>
    <property type="project" value="TreeGrafter"/>
</dbReference>
<dbReference type="PROSITE" id="PS51770">
    <property type="entry name" value="HOTDOG_ACOT"/>
    <property type="match status" value="1"/>
</dbReference>
<protein>
    <recommendedName>
        <fullName evidence="2">HotDog ACOT-type domain-containing protein</fullName>
    </recommendedName>
</protein>
<organism evidence="3">
    <name type="scientific">marine sediment metagenome</name>
    <dbReference type="NCBI Taxonomy" id="412755"/>
    <lineage>
        <taxon>unclassified sequences</taxon>
        <taxon>metagenomes</taxon>
        <taxon>ecological metagenomes</taxon>
    </lineage>
</organism>